<dbReference type="SMART" id="SM00422">
    <property type="entry name" value="HTH_MERR"/>
    <property type="match status" value="1"/>
</dbReference>
<dbReference type="InterPro" id="IPR000551">
    <property type="entry name" value="MerR-type_HTH_dom"/>
</dbReference>
<reference evidence="2 3" key="1">
    <citation type="submission" date="2024-02" db="EMBL/GenBank/DDBJ databases">
        <title>Microbulbifer aestuariivivens NBRC 112533.</title>
        <authorList>
            <person name="Ichikawa N."/>
            <person name="Katano-Makiyama Y."/>
            <person name="Hidaka K."/>
        </authorList>
    </citation>
    <scope>NUCLEOTIDE SEQUENCE [LARGE SCALE GENOMIC DNA]</scope>
    <source>
        <strain evidence="2 3">NBRC 112533</strain>
    </source>
</reference>
<evidence type="ECO:0000313" key="2">
    <source>
        <dbReference type="EMBL" id="GAA5525543.1"/>
    </source>
</evidence>
<gene>
    <name evidence="2" type="primary">cbpM</name>
    <name evidence="2" type="ORF">Maes01_02113</name>
</gene>
<name>A0ABP9WQR3_9GAMM</name>
<dbReference type="Pfam" id="PF13591">
    <property type="entry name" value="MerR_2"/>
    <property type="match status" value="1"/>
</dbReference>
<dbReference type="RefSeq" id="WP_345551310.1">
    <property type="nucleotide sequence ID" value="NZ_BAABRT010000016.1"/>
</dbReference>
<feature type="domain" description="HTH merR-type" evidence="1">
    <location>
        <begin position="20"/>
        <end position="89"/>
    </location>
</feature>
<dbReference type="Proteomes" id="UP001408594">
    <property type="component" value="Unassembled WGS sequence"/>
</dbReference>
<proteinExistence type="predicted"/>
<dbReference type="InterPro" id="IPR009061">
    <property type="entry name" value="DNA-bd_dom_put_sf"/>
</dbReference>
<sequence>MVEKTVKEVSGTLFDEQRLLSLSELCRACELPAEVIVALVEEGVIEPTTAKRAQWRFSAVSIRRVRRVRSLERDLGVNLAGAALAIELLEEIERLRARLRRLEREG</sequence>
<dbReference type="SUPFAM" id="SSF46955">
    <property type="entry name" value="Putative DNA-binding domain"/>
    <property type="match status" value="1"/>
</dbReference>
<comment type="caution">
    <text evidence="2">The sequence shown here is derived from an EMBL/GenBank/DDBJ whole genome shotgun (WGS) entry which is preliminary data.</text>
</comment>
<organism evidence="2 3">
    <name type="scientific">Microbulbifer aestuariivivens</name>
    <dbReference type="NCBI Taxonomy" id="1908308"/>
    <lineage>
        <taxon>Bacteria</taxon>
        <taxon>Pseudomonadati</taxon>
        <taxon>Pseudomonadota</taxon>
        <taxon>Gammaproteobacteria</taxon>
        <taxon>Cellvibrionales</taxon>
        <taxon>Microbulbiferaceae</taxon>
        <taxon>Microbulbifer</taxon>
    </lineage>
</organism>
<dbReference type="Gene3D" id="1.10.1660.10">
    <property type="match status" value="1"/>
</dbReference>
<evidence type="ECO:0000259" key="1">
    <source>
        <dbReference type="SMART" id="SM00422"/>
    </source>
</evidence>
<protein>
    <submittedName>
        <fullName evidence="2">Chaperone modulatory protein CbpM</fullName>
    </submittedName>
</protein>
<dbReference type="EMBL" id="BAABRT010000016">
    <property type="protein sequence ID" value="GAA5525543.1"/>
    <property type="molecule type" value="Genomic_DNA"/>
</dbReference>
<keyword evidence="3" id="KW-1185">Reference proteome</keyword>
<accession>A0ABP9WQR3</accession>
<evidence type="ECO:0000313" key="3">
    <source>
        <dbReference type="Proteomes" id="UP001408594"/>
    </source>
</evidence>